<dbReference type="InterPro" id="IPR036249">
    <property type="entry name" value="Thioredoxin-like_sf"/>
</dbReference>
<evidence type="ECO:0000256" key="4">
    <source>
        <dbReference type="ARBA" id="ARBA00023002"/>
    </source>
</evidence>
<reference evidence="9 11" key="3">
    <citation type="submission" date="2016-10" db="EMBL/GenBank/DDBJ databases">
        <authorList>
            <person name="de Groot N.N."/>
        </authorList>
    </citation>
    <scope>NUCLEOTIDE SEQUENCE [LARGE SCALE GENOMIC DNA]</scope>
    <source>
        <strain evidence="9 11">CGMCC 1.6117</strain>
    </source>
</reference>
<dbReference type="EMBL" id="JRKN01000037">
    <property type="protein sequence ID" value="KGJ02488.1"/>
    <property type="molecule type" value="Genomic_DNA"/>
</dbReference>
<dbReference type="OrthoDB" id="9780340at2"/>
<sequence length="220" mass="24349">MKRRTVVVGALAVGAGTFAGGSWYVTRQREAEQAEAARAALQAQPEALIRPYSPILGPADAPVTLVEFFDPSCEACRAFHPVLNELRREYPVQLRVVLRYTPFHEGSDEAVRILEVARRQNLFEPVLDILFDQQPAWALHGQPRMDLAWKMAGEAGLDLSRAESERLHPEITGVLNQDMADVQAMQIEGTPTFFVNGERLAKLSIENLRASVSNAISELG</sequence>
<evidence type="ECO:0000313" key="10">
    <source>
        <dbReference type="Proteomes" id="UP000029846"/>
    </source>
</evidence>
<dbReference type="Proteomes" id="UP000182312">
    <property type="component" value="Unassembled WGS sequence"/>
</dbReference>
<evidence type="ECO:0000256" key="5">
    <source>
        <dbReference type="ARBA" id="ARBA00023157"/>
    </source>
</evidence>
<dbReference type="GO" id="GO:0016853">
    <property type="term" value="F:isomerase activity"/>
    <property type="evidence" value="ECO:0007669"/>
    <property type="project" value="UniProtKB-KW"/>
</dbReference>
<gene>
    <name evidence="8" type="ORF">IT41_17360</name>
    <name evidence="9" type="ORF">SAMN04487972_13213</name>
</gene>
<dbReference type="PANTHER" id="PTHR13887:SF14">
    <property type="entry name" value="DISULFIDE BOND FORMATION PROTEIN D"/>
    <property type="match status" value="1"/>
</dbReference>
<keyword evidence="10" id="KW-1185">Reference proteome</keyword>
<name>A0A099EX09_9RHOB</name>
<evidence type="ECO:0000313" key="9">
    <source>
        <dbReference type="EMBL" id="SFA60943.1"/>
    </source>
</evidence>
<reference evidence="8 10" key="2">
    <citation type="submission" date="2014-10" db="EMBL/GenBank/DDBJ databases">
        <title>Paracoccus sanguinis sp. nov., isolated from clinical specimens of New York State patients.</title>
        <authorList>
            <person name="Mingle L.A."/>
            <person name="Cole J.A."/>
            <person name="Lapierre P."/>
            <person name="Musser K.A."/>
        </authorList>
    </citation>
    <scope>NUCLEOTIDE SEQUENCE [LARGE SCALE GENOMIC DNA]</scope>
    <source>
        <strain evidence="8 10">JCM 14014</strain>
    </source>
</reference>
<keyword evidence="4" id="KW-0560">Oxidoreductase</keyword>
<comment type="function">
    <text evidence="1">May be required for disulfide bond formation in some proteins.</text>
</comment>
<dbReference type="InterPro" id="IPR012336">
    <property type="entry name" value="Thioredoxin-like_fold"/>
</dbReference>
<keyword evidence="3" id="KW-0732">Signal</keyword>
<evidence type="ECO:0000259" key="7">
    <source>
        <dbReference type="PROSITE" id="PS51352"/>
    </source>
</evidence>
<dbReference type="PROSITE" id="PS51352">
    <property type="entry name" value="THIOREDOXIN_2"/>
    <property type="match status" value="1"/>
</dbReference>
<evidence type="ECO:0000256" key="3">
    <source>
        <dbReference type="ARBA" id="ARBA00022729"/>
    </source>
</evidence>
<dbReference type="eggNOG" id="COG1651">
    <property type="taxonomic scope" value="Bacteria"/>
</dbReference>
<feature type="domain" description="Thioredoxin" evidence="7">
    <location>
        <begin position="30"/>
        <end position="217"/>
    </location>
</feature>
<dbReference type="EMBL" id="FOJO01000032">
    <property type="protein sequence ID" value="SFA60943.1"/>
    <property type="molecule type" value="Genomic_DNA"/>
</dbReference>
<dbReference type="GO" id="GO:0016491">
    <property type="term" value="F:oxidoreductase activity"/>
    <property type="evidence" value="ECO:0007669"/>
    <property type="project" value="UniProtKB-KW"/>
</dbReference>
<evidence type="ECO:0000256" key="6">
    <source>
        <dbReference type="ARBA" id="ARBA00023284"/>
    </source>
</evidence>
<evidence type="ECO:0000313" key="8">
    <source>
        <dbReference type="EMBL" id="KGJ02488.1"/>
    </source>
</evidence>
<dbReference type="STRING" id="376733.SAMN04487972_13213"/>
<keyword evidence="5" id="KW-1015">Disulfide bond</keyword>
<dbReference type="RefSeq" id="WP_036743562.1">
    <property type="nucleotide sequence ID" value="NZ_FOJO01000032.1"/>
</dbReference>
<protein>
    <submittedName>
        <fullName evidence="8">DSBA oxidoreductase</fullName>
    </submittedName>
    <submittedName>
        <fullName evidence="9">Protein-disulfide isomerase</fullName>
    </submittedName>
</protein>
<dbReference type="SUPFAM" id="SSF52833">
    <property type="entry name" value="Thioredoxin-like"/>
    <property type="match status" value="1"/>
</dbReference>
<dbReference type="AlphaFoldDB" id="A0A099EX09"/>
<keyword evidence="6" id="KW-0676">Redox-active center</keyword>
<comment type="similarity">
    <text evidence="2">Belongs to the thioredoxin family. DsbA subfamily.</text>
</comment>
<proteinExistence type="inferred from homology"/>
<dbReference type="Pfam" id="PF13462">
    <property type="entry name" value="Thioredoxin_4"/>
    <property type="match status" value="1"/>
</dbReference>
<dbReference type="Gene3D" id="3.40.30.10">
    <property type="entry name" value="Glutaredoxin"/>
    <property type="match status" value="1"/>
</dbReference>
<keyword evidence="9" id="KW-0413">Isomerase</keyword>
<reference evidence="8 10" key="1">
    <citation type="submission" date="2014-09" db="EMBL/GenBank/DDBJ databases">
        <authorList>
            <person name="McGinnis J.M."/>
            <person name="Wolfgang W.J."/>
        </authorList>
    </citation>
    <scope>NUCLEOTIDE SEQUENCE [LARGE SCALE GENOMIC DNA]</scope>
    <source>
        <strain evidence="8 10">JCM 14014</strain>
    </source>
</reference>
<evidence type="ECO:0000256" key="1">
    <source>
        <dbReference type="ARBA" id="ARBA00003565"/>
    </source>
</evidence>
<organism evidence="8 10">
    <name type="scientific">Paracoccus halophilus</name>
    <dbReference type="NCBI Taxonomy" id="376733"/>
    <lineage>
        <taxon>Bacteria</taxon>
        <taxon>Pseudomonadati</taxon>
        <taxon>Pseudomonadota</taxon>
        <taxon>Alphaproteobacteria</taxon>
        <taxon>Rhodobacterales</taxon>
        <taxon>Paracoccaceae</taxon>
        <taxon>Paracoccus</taxon>
    </lineage>
</organism>
<evidence type="ECO:0000256" key="2">
    <source>
        <dbReference type="ARBA" id="ARBA00005791"/>
    </source>
</evidence>
<accession>A0A099EX09</accession>
<dbReference type="PANTHER" id="PTHR13887">
    <property type="entry name" value="GLUTATHIONE S-TRANSFERASE KAPPA"/>
    <property type="match status" value="1"/>
</dbReference>
<dbReference type="Proteomes" id="UP000029846">
    <property type="component" value="Unassembled WGS sequence"/>
</dbReference>
<evidence type="ECO:0000313" key="11">
    <source>
        <dbReference type="Proteomes" id="UP000182312"/>
    </source>
</evidence>
<dbReference type="InterPro" id="IPR013766">
    <property type="entry name" value="Thioredoxin_domain"/>
</dbReference>